<dbReference type="InterPro" id="IPR050982">
    <property type="entry name" value="Auxin_biosynth/cation_transpt"/>
</dbReference>
<evidence type="ECO:0000313" key="3">
    <source>
        <dbReference type="Proteomes" id="UP001172681"/>
    </source>
</evidence>
<protein>
    <recommendedName>
        <fullName evidence="4">Flavin-containing monooxygenase</fullName>
    </recommendedName>
</protein>
<dbReference type="PANTHER" id="PTHR43539">
    <property type="entry name" value="FLAVIN-BINDING MONOOXYGENASE-LIKE PROTEIN (AFU_ORTHOLOGUE AFUA_4G09220)"/>
    <property type="match status" value="1"/>
</dbReference>
<proteinExistence type="predicted"/>
<dbReference type="PRINTS" id="PR00411">
    <property type="entry name" value="PNDRDTASEI"/>
</dbReference>
<evidence type="ECO:0008006" key="4">
    <source>
        <dbReference type="Google" id="ProtNLM"/>
    </source>
</evidence>
<gene>
    <name evidence="2" type="ORF">H2204_004687</name>
</gene>
<reference evidence="2" key="1">
    <citation type="submission" date="2022-10" db="EMBL/GenBank/DDBJ databases">
        <title>Culturing micro-colonial fungi from biological soil crusts in the Mojave desert and describing Neophaeococcomyces mojavensis, and introducing the new genera and species Taxawa tesnikishii.</title>
        <authorList>
            <person name="Kurbessoian T."/>
            <person name="Stajich J.E."/>
        </authorList>
    </citation>
    <scope>NUCLEOTIDE SEQUENCE</scope>
    <source>
        <strain evidence="2">TK_35</strain>
    </source>
</reference>
<evidence type="ECO:0000313" key="2">
    <source>
        <dbReference type="EMBL" id="KAJ9637538.1"/>
    </source>
</evidence>
<sequence>MGSLAQIDPTDQKQARVLVEAWLTGFENALTGGDAKSLHDLFHEVSYFRDNGAFTWDFVQFHSRDASISTLLRTNKVIKAHDFRVSSDWPAPRFQVQQDNSLTLEAFVDFETDNGRAVAVLNCLPNIKSLKLTAMYTRLEELKNIKGPEVHPRGNGYTPSYDGETWKQHHDIRRQYIDMDPEVLIVGSGQAGLIVAAHLEQLGVSTLIVDKNERVGDNWYRRYDALHLHNPVEMNGFPFLEFPKHFPEYLPKDLMGQWLETYAQYLDLNVWTSTEFLKGSYDDGTNKWTAILKTANGVTRVLHPSHIVLATGGVGGKPVVPELPGLSSFTGRVMHSSKYTKAADYGIKKAIVVGSATSAHDIADDLYKNGVETTMIQRGSTVVVNMDTANLTYAGYIDPSISTELVDLTYGIALINPIREQRSQAYHNMATEMDKDLLTRLEAVGFLIGHGVRRMGWLDLFLRTGGGYYFNKGTSDIIAAGGIRVEQYSRVSQFLPSGLKLNDGKVIEAGLVVLATGYQNRKAEVAEQFGCEIAEKVGDIGTLQDNDGEWTNIWGQTRQRGLWFNGGGINQVRPGSKRLALLIKADLDGLITEEFRRPQTVVVNGTNLSK</sequence>
<dbReference type="EMBL" id="JAPDRN010000024">
    <property type="protein sequence ID" value="KAJ9637538.1"/>
    <property type="molecule type" value="Genomic_DNA"/>
</dbReference>
<dbReference type="AlphaFoldDB" id="A0AA38Y8D0"/>
<dbReference type="Gene3D" id="3.50.50.60">
    <property type="entry name" value="FAD/NAD(P)-binding domain"/>
    <property type="match status" value="1"/>
</dbReference>
<keyword evidence="3" id="KW-1185">Reference proteome</keyword>
<dbReference type="SUPFAM" id="SSF51905">
    <property type="entry name" value="FAD/NAD(P)-binding domain"/>
    <property type="match status" value="1"/>
</dbReference>
<name>A0AA38Y8D0_9EURO</name>
<dbReference type="PANTHER" id="PTHR43539:SF68">
    <property type="entry name" value="FLAVIN-BINDING MONOOXYGENASE-LIKE PROTEIN (AFU_ORTHOLOGUE AFUA_4G09220)"/>
    <property type="match status" value="1"/>
</dbReference>
<accession>A0AA38Y8D0</accession>
<comment type="caution">
    <text evidence="2">The sequence shown here is derived from an EMBL/GenBank/DDBJ whole genome shotgun (WGS) entry which is preliminary data.</text>
</comment>
<dbReference type="GO" id="GO:0050660">
    <property type="term" value="F:flavin adenine dinucleotide binding"/>
    <property type="evidence" value="ECO:0007669"/>
    <property type="project" value="TreeGrafter"/>
</dbReference>
<dbReference type="Pfam" id="PF13738">
    <property type="entry name" value="Pyr_redox_3"/>
    <property type="match status" value="1"/>
</dbReference>
<organism evidence="2 3">
    <name type="scientific">Knufia peltigerae</name>
    <dbReference type="NCBI Taxonomy" id="1002370"/>
    <lineage>
        <taxon>Eukaryota</taxon>
        <taxon>Fungi</taxon>
        <taxon>Dikarya</taxon>
        <taxon>Ascomycota</taxon>
        <taxon>Pezizomycotina</taxon>
        <taxon>Eurotiomycetes</taxon>
        <taxon>Chaetothyriomycetidae</taxon>
        <taxon>Chaetothyriales</taxon>
        <taxon>Trichomeriaceae</taxon>
        <taxon>Knufia</taxon>
    </lineage>
</organism>
<evidence type="ECO:0000256" key="1">
    <source>
        <dbReference type="ARBA" id="ARBA00023002"/>
    </source>
</evidence>
<dbReference type="Proteomes" id="UP001172681">
    <property type="component" value="Unassembled WGS sequence"/>
</dbReference>
<dbReference type="GO" id="GO:0004497">
    <property type="term" value="F:monooxygenase activity"/>
    <property type="evidence" value="ECO:0007669"/>
    <property type="project" value="TreeGrafter"/>
</dbReference>
<keyword evidence="1" id="KW-0560">Oxidoreductase</keyword>
<dbReference type="InterPro" id="IPR036188">
    <property type="entry name" value="FAD/NAD-bd_sf"/>
</dbReference>